<feature type="domain" description="eCIS core" evidence="2">
    <location>
        <begin position="349"/>
        <end position="425"/>
    </location>
</feature>
<evidence type="ECO:0000313" key="3">
    <source>
        <dbReference type="EMBL" id="MCP2727806.1"/>
    </source>
</evidence>
<organism evidence="3 4">
    <name type="scientific">Limnofasciculus baicalensis BBK-W-15</name>
    <dbReference type="NCBI Taxonomy" id="2699891"/>
    <lineage>
        <taxon>Bacteria</taxon>
        <taxon>Bacillati</taxon>
        <taxon>Cyanobacteriota</taxon>
        <taxon>Cyanophyceae</taxon>
        <taxon>Coleofasciculales</taxon>
        <taxon>Coleofasciculaceae</taxon>
        <taxon>Limnofasciculus</taxon>
        <taxon>Limnofasciculus baicalensis</taxon>
    </lineage>
</organism>
<sequence length="802" mass="87422">MGSRKHISRKDISASAFTPKPKPNILQTRAFSNGKHARSSELPKTDILQTRPFSDPAQKSSQSEVQPLTPEAREKVETFGYKGVSIPSFAPSTAPPTVQREEVTEEDTSLRSEAETDEHQPIWGFAREFSKPQSEEVSPQSGTIQLKCDECGDQKKEEKLPETIQTKAEISEAKDYTQNTFSSIRGDEETEIWQPKNIGKLDAKIVAMNDLSGLSITQAKPSRIRAKKVSELVGNTETSSKPEVASPQSEVATTTETKEQKLPIQAKLTVGEAGDKYEQEADAVAAQVVEKINSPQPQQPVQRQSDTGVTSVPNITVMRHSEGGTGEGTSVTQDVEQGIQQARGGGQGLDESVREPMEGAFGADFSGVKVHTDAQSDQLNRSIQAQAFTTGQDIFFRQGTYDPGSKGGQELLAHELTHVVQQTGAVQRNIEVGKKDTSQEKEVDSISKVVTENEQSGYTSPGLQMRAALAYGNAKGDRSSATRSQLQTSSLSRALVQRKVDTSGGEWDTDKYDLITPVTPGGLRGVDIELKFKAGNDVDAELIGLTQSVKSIKTKKPHFINNDAFYKDRSIQSGDAITVDSKTGETDEGSMIDRVKDYNNPIYPVDSLPSTSLDDTSTSPGWGQHGYHYIDKAKALQHKDAVLKDTPQLVRSEKESGQIFETTALATKGVQSGTYYGSVRWGWRTDDQGNFTKIPLSKVSDGVPSSTFMKSAEIWNASKSSTGANTVDLPIVDVKVTTAPVTLMPPVPLRNISLPLGTRVQIIEEWHPPLLNGRIKVIDGTHTGITGEVSYQEWGNITDERR</sequence>
<proteinExistence type="predicted"/>
<dbReference type="Pfam" id="PF13699">
    <property type="entry name" value="eCIS_core"/>
    <property type="match status" value="1"/>
</dbReference>
<keyword evidence="4" id="KW-1185">Reference proteome</keyword>
<evidence type="ECO:0000313" key="4">
    <source>
        <dbReference type="Proteomes" id="UP001204953"/>
    </source>
</evidence>
<evidence type="ECO:0000259" key="2">
    <source>
        <dbReference type="Pfam" id="PF13699"/>
    </source>
</evidence>
<dbReference type="AlphaFoldDB" id="A0AAE3GPY0"/>
<name>A0AAE3GPY0_9CYAN</name>
<protein>
    <submittedName>
        <fullName evidence="3">DUF4157 domain-containing protein</fullName>
    </submittedName>
</protein>
<evidence type="ECO:0000256" key="1">
    <source>
        <dbReference type="SAM" id="MobiDB-lite"/>
    </source>
</evidence>
<feature type="region of interest" description="Disordered" evidence="1">
    <location>
        <begin position="231"/>
        <end position="261"/>
    </location>
</feature>
<feature type="compositionally biased region" description="Polar residues" evidence="1">
    <location>
        <begin position="47"/>
        <end position="66"/>
    </location>
</feature>
<accession>A0AAE3GPY0</accession>
<feature type="region of interest" description="Disordered" evidence="1">
    <location>
        <begin position="1"/>
        <end position="143"/>
    </location>
</feature>
<dbReference type="EMBL" id="JAMZMM010000028">
    <property type="protein sequence ID" value="MCP2727806.1"/>
    <property type="molecule type" value="Genomic_DNA"/>
</dbReference>
<dbReference type="RefSeq" id="WP_254010616.1">
    <property type="nucleotide sequence ID" value="NZ_JAMZMM010000028.1"/>
</dbReference>
<dbReference type="InterPro" id="IPR025295">
    <property type="entry name" value="eCIS_core_dom"/>
</dbReference>
<feature type="compositionally biased region" description="Basic and acidic residues" evidence="1">
    <location>
        <begin position="108"/>
        <end position="120"/>
    </location>
</feature>
<feature type="compositionally biased region" description="Polar residues" evidence="1">
    <location>
        <begin position="233"/>
        <end position="255"/>
    </location>
</feature>
<comment type="caution">
    <text evidence="3">The sequence shown here is derived from an EMBL/GenBank/DDBJ whole genome shotgun (WGS) entry which is preliminary data.</text>
</comment>
<dbReference type="Proteomes" id="UP001204953">
    <property type="component" value="Unassembled WGS sequence"/>
</dbReference>
<reference evidence="3" key="1">
    <citation type="submission" date="2022-06" db="EMBL/GenBank/DDBJ databases">
        <title>New cyanobacteria of genus Symplocastrum in benthos of Lake Baikal.</title>
        <authorList>
            <person name="Sorokovikova E."/>
            <person name="Tikhonova I."/>
            <person name="Krasnopeev A."/>
            <person name="Evseev P."/>
            <person name="Gladkikh A."/>
            <person name="Belykh O."/>
        </authorList>
    </citation>
    <scope>NUCLEOTIDE SEQUENCE</scope>
    <source>
        <strain evidence="3">BBK-W-15</strain>
    </source>
</reference>
<gene>
    <name evidence="3" type="ORF">NJ959_04860</name>
</gene>